<comment type="caution">
    <text evidence="1">The sequence shown here is derived from an EMBL/GenBank/DDBJ whole genome shotgun (WGS) entry which is preliminary data.</text>
</comment>
<dbReference type="EMBL" id="JANJYJ010000005">
    <property type="protein sequence ID" value="KAK3211632.1"/>
    <property type="molecule type" value="Genomic_DNA"/>
</dbReference>
<dbReference type="Proteomes" id="UP001281410">
    <property type="component" value="Unassembled WGS sequence"/>
</dbReference>
<protein>
    <submittedName>
        <fullName evidence="1">Uncharacterized protein</fullName>
    </submittedName>
</protein>
<reference evidence="1" key="1">
    <citation type="journal article" date="2023" name="Plant J.">
        <title>Genome sequences and population genomics provide insights into the demographic history, inbreeding, and mutation load of two 'living fossil' tree species of Dipteronia.</title>
        <authorList>
            <person name="Feng Y."/>
            <person name="Comes H.P."/>
            <person name="Chen J."/>
            <person name="Zhu S."/>
            <person name="Lu R."/>
            <person name="Zhang X."/>
            <person name="Li P."/>
            <person name="Qiu J."/>
            <person name="Olsen K.M."/>
            <person name="Qiu Y."/>
        </authorList>
    </citation>
    <scope>NUCLEOTIDE SEQUENCE</scope>
    <source>
        <strain evidence="1">NBL</strain>
    </source>
</reference>
<name>A0AAE0AE32_9ROSI</name>
<gene>
    <name evidence="1" type="ORF">Dsin_016338</name>
</gene>
<organism evidence="1 2">
    <name type="scientific">Dipteronia sinensis</name>
    <dbReference type="NCBI Taxonomy" id="43782"/>
    <lineage>
        <taxon>Eukaryota</taxon>
        <taxon>Viridiplantae</taxon>
        <taxon>Streptophyta</taxon>
        <taxon>Embryophyta</taxon>
        <taxon>Tracheophyta</taxon>
        <taxon>Spermatophyta</taxon>
        <taxon>Magnoliopsida</taxon>
        <taxon>eudicotyledons</taxon>
        <taxon>Gunneridae</taxon>
        <taxon>Pentapetalae</taxon>
        <taxon>rosids</taxon>
        <taxon>malvids</taxon>
        <taxon>Sapindales</taxon>
        <taxon>Sapindaceae</taxon>
        <taxon>Hippocastanoideae</taxon>
        <taxon>Acereae</taxon>
        <taxon>Dipteronia</taxon>
    </lineage>
</organism>
<dbReference type="AlphaFoldDB" id="A0AAE0AE32"/>
<evidence type="ECO:0000313" key="1">
    <source>
        <dbReference type="EMBL" id="KAK3211632.1"/>
    </source>
</evidence>
<evidence type="ECO:0000313" key="2">
    <source>
        <dbReference type="Proteomes" id="UP001281410"/>
    </source>
</evidence>
<accession>A0AAE0AE32</accession>
<proteinExistence type="predicted"/>
<sequence length="440" mass="48440">MPHAEVSVSNVFAAIQQALGSLDSVVVHSSVGSNPVLGMVSSAILVASLGLTSLVAHTTSVVAAQVYRSQHVGGSDDSLIDAPVRSSRVRAGHVSSEGSSSILDVSASVVVSISTTISMVGHGSKVGRDSISLLVSFAQPIVSSVVSIDELDDRRVQFLLRLRGSIRIGNDSTRRVLRVLCRLYHPFLLCIDEPMVTFSSFASGFWYSLGLHFVEENEMDGLLPSIWVFACDSISDAQGLRNLVDLVSSSWLVVGDFNAVLGAHESLGSRFLLLRVLVWILVFADLESDIKKKLVELQSVRFQMSDQGFSEQLFLVELHVHHDLGVLLYRHECFLRDRYMVIIHFFSSNSSRFEYDFSMVDDVIPNMVTVAENDFLIDIPSVEDIHDAIFAMDETSAFGPDGFFGKFYQHCWEIVGGDVVLAVQDFFRCGQFFQCLIPVS</sequence>
<keyword evidence="2" id="KW-1185">Reference proteome</keyword>